<proteinExistence type="inferred from homology"/>
<dbReference type="Pfam" id="PF00202">
    <property type="entry name" value="Aminotran_3"/>
    <property type="match status" value="1"/>
</dbReference>
<dbReference type="InterPro" id="IPR015424">
    <property type="entry name" value="PyrdxlP-dep_Trfase"/>
</dbReference>
<evidence type="ECO:0000313" key="5">
    <source>
        <dbReference type="EMBL" id="CDH43221.1"/>
    </source>
</evidence>
<dbReference type="PANTHER" id="PTHR43094:SF1">
    <property type="entry name" value="AMINOTRANSFERASE CLASS-III"/>
    <property type="match status" value="1"/>
</dbReference>
<dbReference type="InterPro" id="IPR015422">
    <property type="entry name" value="PyrdxlP-dep_Trfase_small"/>
</dbReference>
<organism evidence="5 6">
    <name type="scientific">Candidatus Contendobacter odensis Run_B_J11</name>
    <dbReference type="NCBI Taxonomy" id="1400861"/>
    <lineage>
        <taxon>Bacteria</taxon>
        <taxon>Pseudomonadati</taxon>
        <taxon>Pseudomonadota</taxon>
        <taxon>Gammaproteobacteria</taxon>
        <taxon>Candidatus Competibacteraceae</taxon>
        <taxon>Candidatus Contendibacter</taxon>
    </lineage>
</organism>
<dbReference type="InterPro" id="IPR005814">
    <property type="entry name" value="Aminotrans_3"/>
</dbReference>
<dbReference type="Proteomes" id="UP000019184">
    <property type="component" value="Unassembled WGS sequence"/>
</dbReference>
<dbReference type="SUPFAM" id="SSF53383">
    <property type="entry name" value="PLP-dependent transferases"/>
    <property type="match status" value="1"/>
</dbReference>
<evidence type="ECO:0000313" key="6">
    <source>
        <dbReference type="Proteomes" id="UP000019184"/>
    </source>
</evidence>
<reference evidence="5 6" key="1">
    <citation type="journal article" date="2014" name="ISME J.">
        <title>Candidatus Competibacter-lineage genomes retrieved from metagenomes reveal functional metabolic diversity.</title>
        <authorList>
            <person name="McIlroy S.J."/>
            <person name="Albertsen M."/>
            <person name="Andresen E.K."/>
            <person name="Saunders A.M."/>
            <person name="Kristiansen R."/>
            <person name="Stokholm-Bjerregaard M."/>
            <person name="Nielsen K.L."/>
            <person name="Nielsen P.H."/>
        </authorList>
    </citation>
    <scope>NUCLEOTIDE SEQUENCE [LARGE SCALE GENOMIC DNA]</scope>
    <source>
        <strain evidence="5 6">Run_B_J11</strain>
    </source>
</reference>
<keyword evidence="2 3" id="KW-0663">Pyridoxal phosphate</keyword>
<dbReference type="Gene3D" id="3.40.640.10">
    <property type="entry name" value="Type I PLP-dependent aspartate aminotransferase-like (Major domain)"/>
    <property type="match status" value="1"/>
</dbReference>
<dbReference type="PIRSF" id="PIRSF000521">
    <property type="entry name" value="Transaminase_4ab_Lys_Orn"/>
    <property type="match status" value="1"/>
</dbReference>
<keyword evidence="5" id="KW-0808">Transferase</keyword>
<evidence type="ECO:0000256" key="3">
    <source>
        <dbReference type="RuleBase" id="RU003560"/>
    </source>
</evidence>
<evidence type="ECO:0000256" key="2">
    <source>
        <dbReference type="ARBA" id="ARBA00022898"/>
    </source>
</evidence>
<dbReference type="CDD" id="cd00610">
    <property type="entry name" value="OAT_like"/>
    <property type="match status" value="1"/>
</dbReference>
<dbReference type="RefSeq" id="WP_230314290.1">
    <property type="nucleotide sequence ID" value="NZ_CBTK010000014.1"/>
</dbReference>
<keyword evidence="5" id="KW-0032">Aminotransferase</keyword>
<name>A0A7U7J1U2_9GAMM</name>
<dbReference type="Gene3D" id="3.90.1150.10">
    <property type="entry name" value="Aspartate Aminotransferase, domain 1"/>
    <property type="match status" value="1"/>
</dbReference>
<dbReference type="InterPro" id="IPR015421">
    <property type="entry name" value="PyrdxlP-dep_Trfase_major"/>
</dbReference>
<dbReference type="AlphaFoldDB" id="A0A7U7J1U2"/>
<dbReference type="PANTHER" id="PTHR43094">
    <property type="entry name" value="AMINOTRANSFERASE"/>
    <property type="match status" value="1"/>
</dbReference>
<sequence length="469" mass="50534">MNRPPALTAPPPGESEINASSQRAAWQAHHLDDAGRQLLAEDARYFLHQSVSTPCLAAIHRADGCWIEDSSGRRYLDFHGNSVHHLGYGHPRLIAALKQQLDELPFVPRRFTCEPAVDLARRLVEISPPGLDKVLFATGGSDAVEIALKIARAATGRFKTLSFWDAFHGAGFGAASIGGEALFRSGPIGPLLVGTEHVAPFACYRCPYGYPADADGKPRLELCRMACANMVRYVLEKEGDVAAVIAEPMRAAPYVPPPGFWQAVREACNDHGALLIFDEIPTGLGKTGRLFACEHEGVVPDILVLGKALGGGVLPIAAMLCRAELDVAAAYAFGHYTHEKNPVTCRAALTTLDIIADQGLVENAQRQGEYALHRLQEMKARHPLIGDVRGRGLLLGVELVSVRDAKTPANAAAETVLYRALARGLSFKITLGNILTLSPPLIIGETELSAALDLLEICIAETEYELLQP</sequence>
<protein>
    <submittedName>
        <fullName evidence="5">Aminotransferase class-III</fullName>
    </submittedName>
</protein>
<dbReference type="EMBL" id="CBTK010000014">
    <property type="protein sequence ID" value="CDH43221.1"/>
    <property type="molecule type" value="Genomic_DNA"/>
</dbReference>
<dbReference type="GO" id="GO:0030170">
    <property type="term" value="F:pyridoxal phosphate binding"/>
    <property type="evidence" value="ECO:0007669"/>
    <property type="project" value="InterPro"/>
</dbReference>
<keyword evidence="6" id="KW-1185">Reference proteome</keyword>
<gene>
    <name evidence="5" type="ORF">BN874_1100002</name>
</gene>
<comment type="similarity">
    <text evidence="1 3">Belongs to the class-III pyridoxal-phosphate-dependent aminotransferase family.</text>
</comment>
<feature type="region of interest" description="Disordered" evidence="4">
    <location>
        <begin position="1"/>
        <end position="22"/>
    </location>
</feature>
<dbReference type="NCBIfam" id="NF004755">
    <property type="entry name" value="PRK06082.1"/>
    <property type="match status" value="1"/>
</dbReference>
<accession>A0A7U7J1U2</accession>
<dbReference type="GO" id="GO:0008483">
    <property type="term" value="F:transaminase activity"/>
    <property type="evidence" value="ECO:0007669"/>
    <property type="project" value="UniProtKB-KW"/>
</dbReference>
<comment type="caution">
    <text evidence="5">The sequence shown here is derived from an EMBL/GenBank/DDBJ whole genome shotgun (WGS) entry which is preliminary data.</text>
</comment>
<evidence type="ECO:0000256" key="1">
    <source>
        <dbReference type="ARBA" id="ARBA00008954"/>
    </source>
</evidence>
<evidence type="ECO:0000256" key="4">
    <source>
        <dbReference type="SAM" id="MobiDB-lite"/>
    </source>
</evidence>